<keyword evidence="12" id="KW-1185">Reference proteome</keyword>
<dbReference type="EMBL" id="CAJVRL010000129">
    <property type="protein sequence ID" value="CAG8962362.1"/>
    <property type="molecule type" value="Genomic_DNA"/>
</dbReference>
<evidence type="ECO:0000256" key="5">
    <source>
        <dbReference type="ARBA" id="ARBA00022825"/>
    </source>
</evidence>
<dbReference type="InterPro" id="IPR034193">
    <property type="entry name" value="PCSK9_ProteinaseK-like"/>
</dbReference>
<evidence type="ECO:0000259" key="10">
    <source>
        <dbReference type="Pfam" id="PF05922"/>
    </source>
</evidence>
<feature type="domain" description="Peptidase S8/S53" evidence="9">
    <location>
        <begin position="152"/>
        <end position="381"/>
    </location>
</feature>
<evidence type="ECO:0000259" key="9">
    <source>
        <dbReference type="Pfam" id="PF00082"/>
    </source>
</evidence>
<evidence type="ECO:0000256" key="2">
    <source>
        <dbReference type="ARBA" id="ARBA00022670"/>
    </source>
</evidence>
<keyword evidence="3 8" id="KW-0732">Signal</keyword>
<dbReference type="PANTHER" id="PTHR43806">
    <property type="entry name" value="PEPTIDASE S8"/>
    <property type="match status" value="1"/>
</dbReference>
<dbReference type="PROSITE" id="PS00136">
    <property type="entry name" value="SUBTILASE_ASP"/>
    <property type="match status" value="1"/>
</dbReference>
<evidence type="ECO:0000256" key="4">
    <source>
        <dbReference type="ARBA" id="ARBA00022801"/>
    </source>
</evidence>
<dbReference type="OrthoDB" id="206201at2759"/>
<organism evidence="11 12">
    <name type="scientific">Hymenoscyphus fraxineus</name>
    <dbReference type="NCBI Taxonomy" id="746836"/>
    <lineage>
        <taxon>Eukaryota</taxon>
        <taxon>Fungi</taxon>
        <taxon>Dikarya</taxon>
        <taxon>Ascomycota</taxon>
        <taxon>Pezizomycotina</taxon>
        <taxon>Leotiomycetes</taxon>
        <taxon>Helotiales</taxon>
        <taxon>Helotiaceae</taxon>
        <taxon>Hymenoscyphus</taxon>
    </lineage>
</organism>
<dbReference type="Pfam" id="PF00082">
    <property type="entry name" value="Peptidase_S8"/>
    <property type="match status" value="1"/>
</dbReference>
<dbReference type="FunFam" id="3.40.50.200:FF:000014">
    <property type="entry name" value="Proteinase K"/>
    <property type="match status" value="1"/>
</dbReference>
<keyword evidence="5 6" id="KW-0720">Serine protease</keyword>
<dbReference type="Pfam" id="PF05922">
    <property type="entry name" value="Inhibitor_I9"/>
    <property type="match status" value="1"/>
</dbReference>
<gene>
    <name evidence="11" type="ORF">HYFRA_00014159</name>
</gene>
<evidence type="ECO:0000313" key="12">
    <source>
        <dbReference type="Proteomes" id="UP000696280"/>
    </source>
</evidence>
<protein>
    <submittedName>
        <fullName evidence="11">Uncharacterized protein</fullName>
    </submittedName>
</protein>
<dbReference type="Gene3D" id="3.30.70.80">
    <property type="entry name" value="Peptidase S8 propeptide/proteinase inhibitor I9"/>
    <property type="match status" value="1"/>
</dbReference>
<dbReference type="PROSITE" id="PS51892">
    <property type="entry name" value="SUBTILASE"/>
    <property type="match status" value="1"/>
</dbReference>
<keyword evidence="4 6" id="KW-0378">Hydrolase</keyword>
<accession>A0A9N9Q226</accession>
<feature type="active site" description="Charge relay system" evidence="6">
    <location>
        <position position="161"/>
    </location>
</feature>
<dbReference type="GO" id="GO:0006508">
    <property type="term" value="P:proteolysis"/>
    <property type="evidence" value="ECO:0007669"/>
    <property type="project" value="UniProtKB-KW"/>
</dbReference>
<evidence type="ECO:0000256" key="3">
    <source>
        <dbReference type="ARBA" id="ARBA00022729"/>
    </source>
</evidence>
<dbReference type="GO" id="GO:0004252">
    <property type="term" value="F:serine-type endopeptidase activity"/>
    <property type="evidence" value="ECO:0007669"/>
    <property type="project" value="UniProtKB-UniRule"/>
</dbReference>
<dbReference type="SUPFAM" id="SSF52743">
    <property type="entry name" value="Subtilisin-like"/>
    <property type="match status" value="1"/>
</dbReference>
<dbReference type="PRINTS" id="PR00723">
    <property type="entry name" value="SUBTILISIN"/>
</dbReference>
<dbReference type="InterPro" id="IPR050131">
    <property type="entry name" value="Peptidase_S8_subtilisin-like"/>
</dbReference>
<dbReference type="InterPro" id="IPR023827">
    <property type="entry name" value="Peptidase_S8_Asp-AS"/>
</dbReference>
<sequence>MAPYFAKIAALAAIVLPFVAAAPTSTHHLKIRNADATDVVADSYIVVYKQDVSAEVISSHVEHVNSLISKRDTAGSIGATYEIVDFKGYQVSADLETINAIAASEEVAYVEKDGIMRTQALTTQTGAPYGLGRISHKSAASTTSYVYDSTAGSGVTIYIVDTGVNLQHVEFEGRATWGANYISGSPNTDEYGHGTHCAGTAAGRTYGVAKKASIVAVKVLDSSGSGSTSGVISGVQWVATNARPRSVLSMSLGGGFSSAMNSAVAAAVRAGVTNVVAAGNSGANAANYSPASEPSAITVGAISSTNARASFSNYGTLLDIFAPGVNTLSAWIGSTTATNTISGTSMATPHIAGLAAYLIGLEGLATPAAVLSRITALATSGQVTSVQGSVNLIGYNGNGA</sequence>
<keyword evidence="2 6" id="KW-0645">Protease</keyword>
<dbReference type="Gene3D" id="3.40.50.200">
    <property type="entry name" value="Peptidase S8/S53 domain"/>
    <property type="match status" value="1"/>
</dbReference>
<dbReference type="PROSITE" id="PS00137">
    <property type="entry name" value="SUBTILASE_HIS"/>
    <property type="match status" value="1"/>
</dbReference>
<reference evidence="11" key="1">
    <citation type="submission" date="2021-07" db="EMBL/GenBank/DDBJ databases">
        <authorList>
            <person name="Durling M."/>
        </authorList>
    </citation>
    <scope>NUCLEOTIDE SEQUENCE</scope>
</reference>
<evidence type="ECO:0000256" key="7">
    <source>
        <dbReference type="RuleBase" id="RU003355"/>
    </source>
</evidence>
<dbReference type="InterPro" id="IPR015500">
    <property type="entry name" value="Peptidase_S8_subtilisin-rel"/>
</dbReference>
<dbReference type="InterPro" id="IPR010259">
    <property type="entry name" value="S8pro/Inhibitor_I9"/>
</dbReference>
<feature type="chain" id="PRO_5040245880" evidence="8">
    <location>
        <begin position="22"/>
        <end position="400"/>
    </location>
</feature>
<dbReference type="PROSITE" id="PS00138">
    <property type="entry name" value="SUBTILASE_SER"/>
    <property type="match status" value="1"/>
</dbReference>
<dbReference type="PANTHER" id="PTHR43806:SF11">
    <property type="entry name" value="CEREVISIN-RELATED"/>
    <property type="match status" value="1"/>
</dbReference>
<comment type="caution">
    <text evidence="11">The sequence shown here is derived from an EMBL/GenBank/DDBJ whole genome shotgun (WGS) entry which is preliminary data.</text>
</comment>
<comment type="similarity">
    <text evidence="1 6 7">Belongs to the peptidase S8 family.</text>
</comment>
<dbReference type="CDD" id="cd04077">
    <property type="entry name" value="Peptidases_S8_PCSK9_ProteinaseK_like"/>
    <property type="match status" value="1"/>
</dbReference>
<dbReference type="InterPro" id="IPR037045">
    <property type="entry name" value="S8pro/Inhibitor_I9_sf"/>
</dbReference>
<evidence type="ECO:0000256" key="6">
    <source>
        <dbReference type="PROSITE-ProRule" id="PRU01240"/>
    </source>
</evidence>
<dbReference type="InterPro" id="IPR036852">
    <property type="entry name" value="Peptidase_S8/S53_dom_sf"/>
</dbReference>
<feature type="domain" description="Inhibitor I9" evidence="10">
    <location>
        <begin position="43"/>
        <end position="118"/>
    </location>
</feature>
<evidence type="ECO:0000256" key="1">
    <source>
        <dbReference type="ARBA" id="ARBA00011073"/>
    </source>
</evidence>
<dbReference type="GO" id="GO:0005576">
    <property type="term" value="C:extracellular region"/>
    <property type="evidence" value="ECO:0007669"/>
    <property type="project" value="UniProtKB-ARBA"/>
</dbReference>
<dbReference type="Proteomes" id="UP000696280">
    <property type="component" value="Unassembled WGS sequence"/>
</dbReference>
<dbReference type="InterPro" id="IPR023828">
    <property type="entry name" value="Peptidase_S8_Ser-AS"/>
</dbReference>
<dbReference type="AlphaFoldDB" id="A0A9N9Q226"/>
<dbReference type="InterPro" id="IPR022398">
    <property type="entry name" value="Peptidase_S8_His-AS"/>
</dbReference>
<evidence type="ECO:0000256" key="8">
    <source>
        <dbReference type="SAM" id="SignalP"/>
    </source>
</evidence>
<dbReference type="SUPFAM" id="SSF54897">
    <property type="entry name" value="Protease propeptides/inhibitors"/>
    <property type="match status" value="1"/>
</dbReference>
<name>A0A9N9Q226_9HELO</name>
<feature type="active site" description="Charge relay system" evidence="6">
    <location>
        <position position="193"/>
    </location>
</feature>
<evidence type="ECO:0000313" key="11">
    <source>
        <dbReference type="EMBL" id="CAG8962362.1"/>
    </source>
</evidence>
<proteinExistence type="inferred from homology"/>
<dbReference type="InterPro" id="IPR000209">
    <property type="entry name" value="Peptidase_S8/S53_dom"/>
</dbReference>
<feature type="active site" description="Charge relay system" evidence="6">
    <location>
        <position position="345"/>
    </location>
</feature>
<feature type="signal peptide" evidence="8">
    <location>
        <begin position="1"/>
        <end position="21"/>
    </location>
</feature>